<gene>
    <name evidence="2" type="primary">sspB</name>
    <name evidence="2" type="ORF">AB8S08_01680</name>
</gene>
<protein>
    <submittedName>
        <fullName evidence="2">ClpXP protease specificity-enhancing factor</fullName>
    </submittedName>
</protein>
<dbReference type="PANTHER" id="PTHR37486">
    <property type="entry name" value="STRINGENT STARVATION PROTEIN B"/>
    <property type="match status" value="1"/>
</dbReference>
<dbReference type="Pfam" id="PF04386">
    <property type="entry name" value="SspB"/>
    <property type="match status" value="1"/>
</dbReference>
<dbReference type="RefSeq" id="WP_369743208.1">
    <property type="nucleotide sequence ID" value="NZ_CP165718.1"/>
</dbReference>
<sequence>MTPRRPYLVRAIYDWLLDNQLTPHLVVAATVPHCQLPWEFVEDGQIILNITPTAVGQFAISNEQISFHARFSGKPHHVVVPMAAVVALYARENGAGTMFEAEPAYEAWIAAELAAEEQAGDDDVEGDTVSLASSEDSASSGKADSNADANAENKAAKRSHLRVVK</sequence>
<dbReference type="SUPFAM" id="SSF101738">
    <property type="entry name" value="SspB-like"/>
    <property type="match status" value="1"/>
</dbReference>
<proteinExistence type="predicted"/>
<keyword evidence="2" id="KW-0378">Hydrolase</keyword>
<dbReference type="PANTHER" id="PTHR37486:SF1">
    <property type="entry name" value="STRINGENT STARVATION PROTEIN B"/>
    <property type="match status" value="1"/>
</dbReference>
<dbReference type="GO" id="GO:0006508">
    <property type="term" value="P:proteolysis"/>
    <property type="evidence" value="ECO:0007669"/>
    <property type="project" value="UniProtKB-KW"/>
</dbReference>
<evidence type="ECO:0000313" key="2">
    <source>
        <dbReference type="EMBL" id="XDV09935.1"/>
    </source>
</evidence>
<feature type="region of interest" description="Disordered" evidence="1">
    <location>
        <begin position="116"/>
        <end position="165"/>
    </location>
</feature>
<organism evidence="2">
    <name type="scientific">Pseudidiomarina sp. PP-1MA</name>
    <dbReference type="NCBI Taxonomy" id="3237706"/>
    <lineage>
        <taxon>Bacteria</taxon>
        <taxon>Pseudomonadati</taxon>
        <taxon>Pseudomonadota</taxon>
        <taxon>Gammaproteobacteria</taxon>
        <taxon>Alteromonadales</taxon>
        <taxon>Idiomarinaceae</taxon>
        <taxon>Pseudidiomarina</taxon>
    </lineage>
</organism>
<dbReference type="EMBL" id="CP165718">
    <property type="protein sequence ID" value="XDV09935.1"/>
    <property type="molecule type" value="Genomic_DNA"/>
</dbReference>
<feature type="compositionally biased region" description="Acidic residues" evidence="1">
    <location>
        <begin position="116"/>
        <end position="126"/>
    </location>
</feature>
<dbReference type="NCBIfam" id="NF008769">
    <property type="entry name" value="PRK11798.2-5"/>
    <property type="match status" value="1"/>
</dbReference>
<keyword evidence="2" id="KW-0645">Protease</keyword>
<dbReference type="GO" id="GO:0005840">
    <property type="term" value="C:ribosome"/>
    <property type="evidence" value="ECO:0007669"/>
    <property type="project" value="TreeGrafter"/>
</dbReference>
<accession>A0AB39XAC8</accession>
<dbReference type="NCBIfam" id="NF008763">
    <property type="entry name" value="PRK11798.1-2"/>
    <property type="match status" value="1"/>
</dbReference>
<name>A0AB39XAC8_9GAMM</name>
<feature type="compositionally biased region" description="Low complexity" evidence="1">
    <location>
        <begin position="130"/>
        <end position="153"/>
    </location>
</feature>
<feature type="compositionally biased region" description="Basic residues" evidence="1">
    <location>
        <begin position="156"/>
        <end position="165"/>
    </location>
</feature>
<dbReference type="PIRSF" id="PIRSF005276">
    <property type="entry name" value="SspB"/>
    <property type="match status" value="1"/>
</dbReference>
<dbReference type="InterPro" id="IPR036760">
    <property type="entry name" value="SspB-like_sf"/>
</dbReference>
<reference evidence="2" key="1">
    <citation type="submission" date="2024-07" db="EMBL/GenBank/DDBJ databases">
        <title>Whole genome sequence of bacterial strains from algal surface.</title>
        <authorList>
            <person name="Kumar P."/>
        </authorList>
    </citation>
    <scope>NUCLEOTIDE SEQUENCE</scope>
    <source>
        <strain evidence="2">PP-1MA</strain>
    </source>
</reference>
<dbReference type="GO" id="GO:0045732">
    <property type="term" value="P:positive regulation of protein catabolic process"/>
    <property type="evidence" value="ECO:0007669"/>
    <property type="project" value="TreeGrafter"/>
</dbReference>
<dbReference type="AlphaFoldDB" id="A0AB39XAC8"/>
<dbReference type="GO" id="GO:0005829">
    <property type="term" value="C:cytosol"/>
    <property type="evidence" value="ECO:0007669"/>
    <property type="project" value="TreeGrafter"/>
</dbReference>
<dbReference type="GO" id="GO:0008233">
    <property type="term" value="F:peptidase activity"/>
    <property type="evidence" value="ECO:0007669"/>
    <property type="project" value="UniProtKB-KW"/>
</dbReference>
<dbReference type="Gene3D" id="2.30.30.220">
    <property type="entry name" value="SspB-like"/>
    <property type="match status" value="1"/>
</dbReference>
<dbReference type="NCBIfam" id="NF008762">
    <property type="entry name" value="PRK11798.1-1"/>
    <property type="match status" value="1"/>
</dbReference>
<evidence type="ECO:0000256" key="1">
    <source>
        <dbReference type="SAM" id="MobiDB-lite"/>
    </source>
</evidence>
<dbReference type="InterPro" id="IPR007481">
    <property type="entry name" value="SspB"/>
</dbReference>